<protein>
    <submittedName>
        <fullName evidence="1">Uncharacterized protein</fullName>
    </submittedName>
</protein>
<accession>A0ABU8F0A1</accession>
<dbReference type="Proteomes" id="UP001364890">
    <property type="component" value="Unassembled WGS sequence"/>
</dbReference>
<comment type="caution">
    <text evidence="1">The sequence shown here is derived from an EMBL/GenBank/DDBJ whole genome shotgun (WGS) entry which is preliminary data.</text>
</comment>
<organism evidence="1 2">
    <name type="scientific">Psychrobacillus mangrovi</name>
    <dbReference type="NCBI Taxonomy" id="3117745"/>
    <lineage>
        <taxon>Bacteria</taxon>
        <taxon>Bacillati</taxon>
        <taxon>Bacillota</taxon>
        <taxon>Bacilli</taxon>
        <taxon>Bacillales</taxon>
        <taxon>Bacillaceae</taxon>
        <taxon>Psychrobacillus</taxon>
    </lineage>
</organism>
<evidence type="ECO:0000313" key="1">
    <source>
        <dbReference type="EMBL" id="MEI4768407.1"/>
    </source>
</evidence>
<sequence>MLLTEGITFESLDYEGNALNLGEVFVRQEELPAFVRALREYTTDDL</sequence>
<reference evidence="1 2" key="1">
    <citation type="submission" date="2024-01" db="EMBL/GenBank/DDBJ databases">
        <title>Seven novel Bacillus-like species.</title>
        <authorList>
            <person name="Liu G."/>
        </authorList>
    </citation>
    <scope>NUCLEOTIDE SEQUENCE [LARGE SCALE GENOMIC DNA]</scope>
    <source>
        <strain evidence="1 2">FJAT-51614</strain>
    </source>
</reference>
<dbReference type="EMBL" id="JBAWSY010000001">
    <property type="protein sequence ID" value="MEI4768407.1"/>
    <property type="molecule type" value="Genomic_DNA"/>
</dbReference>
<dbReference type="RefSeq" id="WP_336496214.1">
    <property type="nucleotide sequence ID" value="NZ_JBAWSY010000001.1"/>
</dbReference>
<gene>
    <name evidence="1" type="ORF">WAX74_01900</name>
</gene>
<keyword evidence="2" id="KW-1185">Reference proteome</keyword>
<proteinExistence type="predicted"/>
<name>A0ABU8F0A1_9BACI</name>
<evidence type="ECO:0000313" key="2">
    <source>
        <dbReference type="Proteomes" id="UP001364890"/>
    </source>
</evidence>